<dbReference type="Gene3D" id="3.40.50.150">
    <property type="entry name" value="Vaccinia Virus protein VP39"/>
    <property type="match status" value="1"/>
</dbReference>
<dbReference type="EMBL" id="VJMI01002039">
    <property type="protein sequence ID" value="KAF0775199.1"/>
    <property type="molecule type" value="Genomic_DNA"/>
</dbReference>
<dbReference type="PROSITE" id="PS51686">
    <property type="entry name" value="SAM_MT_RSMB_NOP"/>
    <property type="match status" value="1"/>
</dbReference>
<keyword evidence="2 5" id="KW-0808">Transferase</keyword>
<dbReference type="InterPro" id="IPR001678">
    <property type="entry name" value="MeTrfase_RsmB-F_NOP2_dom"/>
</dbReference>
<evidence type="ECO:0000256" key="1">
    <source>
        <dbReference type="ARBA" id="ARBA00022603"/>
    </source>
</evidence>
<dbReference type="GO" id="GO:0003723">
    <property type="term" value="F:RNA binding"/>
    <property type="evidence" value="ECO:0007669"/>
    <property type="project" value="UniProtKB-UniRule"/>
</dbReference>
<gene>
    <name evidence="7" type="ORF">AaE_001102</name>
</gene>
<comment type="similarity">
    <text evidence="5">Belongs to the class I-like SAM-binding methyltransferase superfamily. RsmB/NOP family.</text>
</comment>
<evidence type="ECO:0000256" key="5">
    <source>
        <dbReference type="PROSITE-ProRule" id="PRU01023"/>
    </source>
</evidence>
<feature type="non-terminal residue" evidence="7">
    <location>
        <position position="231"/>
    </location>
</feature>
<evidence type="ECO:0000313" key="7">
    <source>
        <dbReference type="EMBL" id="KAF0775199.1"/>
    </source>
</evidence>
<protein>
    <recommendedName>
        <fullName evidence="6">SAM-dependent MTase RsmB/NOP-type domain-containing protein</fullName>
    </recommendedName>
</protein>
<dbReference type="GO" id="GO:0008173">
    <property type="term" value="F:RNA methyltransferase activity"/>
    <property type="evidence" value="ECO:0007669"/>
    <property type="project" value="InterPro"/>
</dbReference>
<dbReference type="Proteomes" id="UP000469452">
    <property type="component" value="Unassembled WGS sequence"/>
</dbReference>
<name>A0A6A5AXA4_APHAT</name>
<feature type="domain" description="SAM-dependent MTase RsmB/NOP-type" evidence="6">
    <location>
        <begin position="42"/>
        <end position="231"/>
    </location>
</feature>
<comment type="caution">
    <text evidence="7">The sequence shown here is derived from an EMBL/GenBank/DDBJ whole genome shotgun (WGS) entry which is preliminary data.</text>
</comment>
<dbReference type="InterPro" id="IPR023267">
    <property type="entry name" value="RCMT"/>
</dbReference>
<evidence type="ECO:0000256" key="4">
    <source>
        <dbReference type="ARBA" id="ARBA00022884"/>
    </source>
</evidence>
<dbReference type="GO" id="GO:0001510">
    <property type="term" value="P:RNA methylation"/>
    <property type="evidence" value="ECO:0007669"/>
    <property type="project" value="InterPro"/>
</dbReference>
<keyword evidence="3 5" id="KW-0949">S-adenosyl-L-methionine</keyword>
<dbReference type="AlphaFoldDB" id="A0A6A5AXA4"/>
<accession>A0A6A5AXA4</accession>
<dbReference type="InterPro" id="IPR049560">
    <property type="entry name" value="MeTrfase_RsmB-F_NOP2_cat"/>
</dbReference>
<keyword evidence="4 5" id="KW-0694">RNA-binding</keyword>
<dbReference type="PANTHER" id="PTHR22808">
    <property type="entry name" value="NCL1 YEAST -RELATED NOL1/NOP2/FMU SUN DOMAIN-CONTAINING"/>
    <property type="match status" value="1"/>
</dbReference>
<reference evidence="7 8" key="1">
    <citation type="submission" date="2019-06" db="EMBL/GenBank/DDBJ databases">
        <title>Genomics analysis of Aphanomyces spp. identifies a new class of oomycete effector associated with host adaptation.</title>
        <authorList>
            <person name="Gaulin E."/>
        </authorList>
    </citation>
    <scope>NUCLEOTIDE SEQUENCE [LARGE SCALE GENOMIC DNA]</scope>
    <source>
        <strain evidence="7 8">E</strain>
    </source>
</reference>
<comment type="caution">
    <text evidence="5">Lacks conserved residue(s) required for the propagation of feature annotation.</text>
</comment>
<dbReference type="SUPFAM" id="SSF53335">
    <property type="entry name" value="S-adenosyl-L-methionine-dependent methyltransferases"/>
    <property type="match status" value="1"/>
</dbReference>
<keyword evidence="1 5" id="KW-0489">Methyltransferase</keyword>
<evidence type="ECO:0000313" key="8">
    <source>
        <dbReference type="Proteomes" id="UP000469452"/>
    </source>
</evidence>
<evidence type="ECO:0000256" key="3">
    <source>
        <dbReference type="ARBA" id="ARBA00022691"/>
    </source>
</evidence>
<organism evidence="7 8">
    <name type="scientific">Aphanomyces astaci</name>
    <name type="common">Crayfish plague agent</name>
    <dbReference type="NCBI Taxonomy" id="112090"/>
    <lineage>
        <taxon>Eukaryota</taxon>
        <taxon>Sar</taxon>
        <taxon>Stramenopiles</taxon>
        <taxon>Oomycota</taxon>
        <taxon>Saprolegniomycetes</taxon>
        <taxon>Saprolegniales</taxon>
        <taxon>Verrucalvaceae</taxon>
        <taxon>Aphanomyces</taxon>
    </lineage>
</organism>
<dbReference type="PANTHER" id="PTHR22808:SF1">
    <property type="entry name" value="RNA CYTOSINE-C(5)-METHYLTRANSFERASE NSUN2-RELATED"/>
    <property type="match status" value="1"/>
</dbReference>
<feature type="binding site" evidence="5">
    <location>
        <position position="188"/>
    </location>
    <ligand>
        <name>S-adenosyl-L-methionine</name>
        <dbReference type="ChEBI" id="CHEBI:59789"/>
    </ligand>
</feature>
<sequence>MATTATARTRASKEETLVEFKQAFREYLTRSHVAAENEMDSLMHLLEQPLPVCFRLNLDGLESERLKALFSAKFQFPLRTYFHNNVAITPPQPISWYPQANTAWQVACGRVAFSKAAHQPGPVQDFHKCLLEHTDYGNIDRQEAVSMLPVLLLDVQSGHRILDMCASPGSKTTQILDLIADGMVVANDMNKKRAYMLVHRLSRNTLQSAVVTCGPGQLFPGLYTTQDSTNS</sequence>
<dbReference type="InterPro" id="IPR029063">
    <property type="entry name" value="SAM-dependent_MTases_sf"/>
</dbReference>
<evidence type="ECO:0000259" key="6">
    <source>
        <dbReference type="PROSITE" id="PS51686"/>
    </source>
</evidence>
<dbReference type="VEuPathDB" id="FungiDB:H257_06561"/>
<proteinExistence type="inferred from homology"/>
<evidence type="ECO:0000256" key="2">
    <source>
        <dbReference type="ARBA" id="ARBA00022679"/>
    </source>
</evidence>
<dbReference type="Pfam" id="PF01189">
    <property type="entry name" value="Methyltr_RsmB-F"/>
    <property type="match status" value="1"/>
</dbReference>